<organism evidence="1 2">
    <name type="scientific">Microbacterium esteraromaticum</name>
    <dbReference type="NCBI Taxonomy" id="57043"/>
    <lineage>
        <taxon>Bacteria</taxon>
        <taxon>Bacillati</taxon>
        <taxon>Actinomycetota</taxon>
        <taxon>Actinomycetes</taxon>
        <taxon>Micrococcales</taxon>
        <taxon>Microbacteriaceae</taxon>
        <taxon>Microbacterium</taxon>
    </lineage>
</organism>
<dbReference type="RefSeq" id="WP_182255060.1">
    <property type="nucleotide sequence ID" value="NZ_CP043732.1"/>
</dbReference>
<proteinExistence type="predicted"/>
<sequence>MTACTPAVPSGEALYAEAESNYLRYRGFVNELQSSLSTQPWRIGQLGSYGMQPSECDGPGTYQFRLDRAVQLDAAQRVEYADTVESFLNDKGMTPSRGTLGSDSQEGQLIQVKVRDEGDFELLLIEIGKTGDVLISARTACWPGDRAELSERLFGGVYLGDGYLPVDTESPTDPLFFGITPGDPQFVRETPSP</sequence>
<accession>A0A7D8AAZ2</accession>
<evidence type="ECO:0000313" key="1">
    <source>
        <dbReference type="EMBL" id="QMU96544.1"/>
    </source>
</evidence>
<dbReference type="Proteomes" id="UP000515708">
    <property type="component" value="Chromosome"/>
</dbReference>
<evidence type="ECO:0000313" key="2">
    <source>
        <dbReference type="Proteomes" id="UP000515708"/>
    </source>
</evidence>
<dbReference type="AlphaFoldDB" id="A0A7D8AAZ2"/>
<gene>
    <name evidence="1" type="ORF">FVO59_04470</name>
</gene>
<protein>
    <submittedName>
        <fullName evidence="1">Uncharacterized protein</fullName>
    </submittedName>
</protein>
<dbReference type="EMBL" id="CP043732">
    <property type="protein sequence ID" value="QMU96544.1"/>
    <property type="molecule type" value="Genomic_DNA"/>
</dbReference>
<reference evidence="1 2" key="1">
    <citation type="journal article" date="2020" name="Front. Microbiol.">
        <title>Design of Bacterial Strain-Specific qPCR Assays Using NGS Data and Publicly Available Resources and Its Application to Track Biocontrol Strains.</title>
        <authorList>
            <person name="Hernandez I."/>
            <person name="Sant C."/>
            <person name="Martinez R."/>
            <person name="Fernandez C."/>
        </authorList>
    </citation>
    <scope>NUCLEOTIDE SEQUENCE [LARGE SCALE GENOMIC DNA]</scope>
    <source>
        <strain evidence="1 2">B24</strain>
    </source>
</reference>
<name>A0A7D8AAZ2_9MICO</name>